<gene>
    <name evidence="2" type="ORF">ACFQU0_12165</name>
</gene>
<feature type="transmembrane region" description="Helical" evidence="1">
    <location>
        <begin position="12"/>
        <end position="34"/>
    </location>
</feature>
<evidence type="ECO:0008006" key="4">
    <source>
        <dbReference type="Google" id="ProtNLM"/>
    </source>
</evidence>
<dbReference type="EMBL" id="JBHTBZ010000032">
    <property type="protein sequence ID" value="MFC7461179.1"/>
    <property type="molecule type" value="Genomic_DNA"/>
</dbReference>
<protein>
    <recommendedName>
        <fullName evidence="4">Tfp pilus assembly protein PilX</fullName>
    </recommendedName>
</protein>
<proteinExistence type="predicted"/>
<evidence type="ECO:0000256" key="1">
    <source>
        <dbReference type="SAM" id="Phobius"/>
    </source>
</evidence>
<dbReference type="RefSeq" id="WP_382201102.1">
    <property type="nucleotide sequence ID" value="NZ_JBHTBZ010000032.1"/>
</dbReference>
<keyword evidence="1" id="KW-0812">Transmembrane</keyword>
<name>A0ABW2SCE9_9BURK</name>
<evidence type="ECO:0000313" key="2">
    <source>
        <dbReference type="EMBL" id="MFC7461179.1"/>
    </source>
</evidence>
<keyword evidence="1" id="KW-1133">Transmembrane helix</keyword>
<dbReference type="Proteomes" id="UP001596457">
    <property type="component" value="Unassembled WGS sequence"/>
</dbReference>
<sequence>MPRHLTTRRPQRGAGVLGVIAMLLLIALVVVLYLNRHLLLAHQSASNQWRAAVAVESAEAGLSWMQDRLNHPGHLDAQCEPATLVAAGTDFRASHLPTSTVPAASAGCRLPGGSLDCACPNNNHTWADDTAARFVVRLAPETGTGTVRAQALGCAPDTAPCDHTASNQLDTDARAWLSVALRPVPLLPSLPTAALTCAGECRLLEQARLRNDQIVGLGLAAHTATTLTRAPSTQVLGLPGAPPALASVENDQTLATAAGAPCNDEALFAHLFQQSLADYARSPLTRHLSCPTDNDCSATIRQAHALGWRAFYLPAGALLSSGEAIGSPDAPVALVTPGRLTIDNAPNVYGVLFAHDTFINASDGGAAHIRGATVSCHQHRQGGQSEVAHDADTLNRLRESTRTYERVPGSWRDAP</sequence>
<keyword evidence="3" id="KW-1185">Reference proteome</keyword>
<organism evidence="2 3">
    <name type="scientific">Hydrogenophaga defluvii</name>
    <dbReference type="NCBI Taxonomy" id="249410"/>
    <lineage>
        <taxon>Bacteria</taxon>
        <taxon>Pseudomonadati</taxon>
        <taxon>Pseudomonadota</taxon>
        <taxon>Betaproteobacteria</taxon>
        <taxon>Burkholderiales</taxon>
        <taxon>Comamonadaceae</taxon>
        <taxon>Hydrogenophaga</taxon>
    </lineage>
</organism>
<reference evidence="3" key="1">
    <citation type="journal article" date="2019" name="Int. J. Syst. Evol. Microbiol.">
        <title>The Global Catalogue of Microorganisms (GCM) 10K type strain sequencing project: providing services to taxonomists for standard genome sequencing and annotation.</title>
        <authorList>
            <consortium name="The Broad Institute Genomics Platform"/>
            <consortium name="The Broad Institute Genome Sequencing Center for Infectious Disease"/>
            <person name="Wu L."/>
            <person name="Ma J."/>
        </authorList>
    </citation>
    <scope>NUCLEOTIDE SEQUENCE [LARGE SCALE GENOMIC DNA]</scope>
    <source>
        <strain evidence="3">CCUG 53903</strain>
    </source>
</reference>
<comment type="caution">
    <text evidence="2">The sequence shown here is derived from an EMBL/GenBank/DDBJ whole genome shotgun (WGS) entry which is preliminary data.</text>
</comment>
<evidence type="ECO:0000313" key="3">
    <source>
        <dbReference type="Proteomes" id="UP001596457"/>
    </source>
</evidence>
<keyword evidence="1" id="KW-0472">Membrane</keyword>
<accession>A0ABW2SCE9</accession>